<protein>
    <submittedName>
        <fullName evidence="2">F-box domain-containing protein</fullName>
    </submittedName>
</protein>
<dbReference type="Proteomes" id="UP000036681">
    <property type="component" value="Unplaced"/>
</dbReference>
<reference evidence="2" key="1">
    <citation type="submission" date="2017-02" db="UniProtKB">
        <authorList>
            <consortium name="WormBaseParasite"/>
        </authorList>
    </citation>
    <scope>IDENTIFICATION</scope>
</reference>
<name>A0A0M3IM78_ASCLU</name>
<organism evidence="1 2">
    <name type="scientific">Ascaris lumbricoides</name>
    <name type="common">Giant roundworm</name>
    <dbReference type="NCBI Taxonomy" id="6252"/>
    <lineage>
        <taxon>Eukaryota</taxon>
        <taxon>Metazoa</taxon>
        <taxon>Ecdysozoa</taxon>
        <taxon>Nematoda</taxon>
        <taxon>Chromadorea</taxon>
        <taxon>Rhabditida</taxon>
        <taxon>Spirurina</taxon>
        <taxon>Ascaridomorpha</taxon>
        <taxon>Ascaridoidea</taxon>
        <taxon>Ascarididae</taxon>
        <taxon>Ascaris</taxon>
    </lineage>
</organism>
<dbReference type="WBParaSite" id="ALUE_0001985601-mRNA-1">
    <property type="protein sequence ID" value="ALUE_0001985601-mRNA-1"/>
    <property type="gene ID" value="ALUE_0001985601"/>
</dbReference>
<sequence length="313" mass="36815">MAASGEISQHKRLLNRLMPSLKEFVGNNVQRLQRKLVNESSLLSLKTRKRWSNEKEEIIFPDIVWSIIFDHSSPFDLLNWKRVNSKLKRLIDERFENVLYLDVYRMDITAILPQQKDNNGLFYRHKNAQLLLQLDSHNITIIVHEKWSSRDVTRLFAVIQIFARTAQTVMMDVAIVELVIAGLSSMDLSRWFAFQCYLRTLDGGDTEDSVHVQCVKKEYPKNFFPRLKEFSMRVFDKDFPTLSRMRDYAIDAKTIFSLSDIQLFRVILLSGKNLAITTNETPISKQRNNRHLRTFKKWIGSLELGERYCQQYS</sequence>
<keyword evidence="1" id="KW-1185">Reference proteome</keyword>
<evidence type="ECO:0000313" key="2">
    <source>
        <dbReference type="WBParaSite" id="ALUE_0001985601-mRNA-1"/>
    </source>
</evidence>
<dbReference type="AlphaFoldDB" id="A0A0M3IM78"/>
<accession>A0A0M3IM78</accession>
<evidence type="ECO:0000313" key="1">
    <source>
        <dbReference type="Proteomes" id="UP000036681"/>
    </source>
</evidence>
<proteinExistence type="predicted"/>